<sequence length="419" mass="43344">MNLMGLLSNNLDLSSPDPAAANKAAQTQGLLTLAAGLLQPGSLSSAAASALPQALQAYNGAQQQIRGRQLDALQMQQARVGLEKSQLDLADAQRSRERLKQVDALASQFVRSPQQQAMAASGGPTAAAAQASSTAAPGYDFQGYAQALAGLDPAKALALQQSLAKDDTPVALGDGGMLVTRTGRVLAQNPKDGAAKVSDLGRLIQEMQALSPDSPMRPAYLDAIRKASTHQPAASQSVTVSGDKSFAEVFAKNAATRLADSAEAARAAASSVQTIDRAIGVLDGGRVLTGPGSTAVTVLAQLGQQMGVTGKDTADVLSRTRQLMQTSASLAVDGAKALAGQGQITDAERSLISRVSGGEIDRLTAPEIRAVLGALRKVNVAKVQAHQQELAKVPQQFREFAPIYRVDMPAGAPPSISNW</sequence>
<dbReference type="Proteomes" id="UP001368500">
    <property type="component" value="Unassembled WGS sequence"/>
</dbReference>
<dbReference type="RefSeq" id="WP_341372790.1">
    <property type="nucleotide sequence ID" value="NZ_JBBUTF010000003.1"/>
</dbReference>
<organism evidence="1 2">
    <name type="scientific">Pseudaquabacterium rugosum</name>
    <dbReference type="NCBI Taxonomy" id="2984194"/>
    <lineage>
        <taxon>Bacteria</taxon>
        <taxon>Pseudomonadati</taxon>
        <taxon>Pseudomonadota</taxon>
        <taxon>Betaproteobacteria</taxon>
        <taxon>Burkholderiales</taxon>
        <taxon>Sphaerotilaceae</taxon>
        <taxon>Pseudaquabacterium</taxon>
    </lineage>
</organism>
<protein>
    <submittedName>
        <fullName evidence="1">Uncharacterized protein</fullName>
    </submittedName>
</protein>
<name>A0ABU9B7L6_9BURK</name>
<accession>A0ABU9B7L6</accession>
<comment type="caution">
    <text evidence="1">The sequence shown here is derived from an EMBL/GenBank/DDBJ whole genome shotgun (WGS) entry which is preliminary data.</text>
</comment>
<evidence type="ECO:0000313" key="2">
    <source>
        <dbReference type="Proteomes" id="UP001368500"/>
    </source>
</evidence>
<evidence type="ECO:0000313" key="1">
    <source>
        <dbReference type="EMBL" id="MEK8025007.1"/>
    </source>
</evidence>
<dbReference type="EMBL" id="JBBUTF010000003">
    <property type="protein sequence ID" value="MEK8025007.1"/>
    <property type="molecule type" value="Genomic_DNA"/>
</dbReference>
<proteinExistence type="predicted"/>
<reference evidence="1 2" key="1">
    <citation type="submission" date="2024-04" db="EMBL/GenBank/DDBJ databases">
        <title>Novel species of the genus Ideonella isolated from streams.</title>
        <authorList>
            <person name="Lu H."/>
        </authorList>
    </citation>
    <scope>NUCLEOTIDE SEQUENCE [LARGE SCALE GENOMIC DNA]</scope>
    <source>
        <strain evidence="1 2">BYS139W</strain>
    </source>
</reference>
<gene>
    <name evidence="1" type="ORF">AACH11_03410</name>
</gene>
<keyword evidence="2" id="KW-1185">Reference proteome</keyword>